<organism evidence="1 2">
    <name type="scientific">Nonomuraea solani</name>
    <dbReference type="NCBI Taxonomy" id="1144553"/>
    <lineage>
        <taxon>Bacteria</taxon>
        <taxon>Bacillati</taxon>
        <taxon>Actinomycetota</taxon>
        <taxon>Actinomycetes</taxon>
        <taxon>Streptosporangiales</taxon>
        <taxon>Streptosporangiaceae</taxon>
        <taxon>Nonomuraea</taxon>
    </lineage>
</organism>
<proteinExistence type="predicted"/>
<evidence type="ECO:0000313" key="2">
    <source>
        <dbReference type="Proteomes" id="UP000236732"/>
    </source>
</evidence>
<dbReference type="AlphaFoldDB" id="A0A1H6CXS1"/>
<reference evidence="1 2" key="1">
    <citation type="submission" date="2016-10" db="EMBL/GenBank/DDBJ databases">
        <authorList>
            <person name="de Groot N.N."/>
        </authorList>
    </citation>
    <scope>NUCLEOTIDE SEQUENCE [LARGE SCALE GENOMIC DNA]</scope>
    <source>
        <strain evidence="1 2">CGMCC 4.7037</strain>
    </source>
</reference>
<dbReference type="Proteomes" id="UP000236732">
    <property type="component" value="Unassembled WGS sequence"/>
</dbReference>
<evidence type="ECO:0000313" key="1">
    <source>
        <dbReference type="EMBL" id="SEG77949.1"/>
    </source>
</evidence>
<dbReference type="EMBL" id="FNVT01000004">
    <property type="protein sequence ID" value="SEG77949.1"/>
    <property type="molecule type" value="Genomic_DNA"/>
</dbReference>
<accession>A0A1H6CXS1</accession>
<protein>
    <submittedName>
        <fullName evidence="1">Uncharacterized protein</fullName>
    </submittedName>
</protein>
<keyword evidence="2" id="KW-1185">Reference proteome</keyword>
<gene>
    <name evidence="1" type="ORF">SAMN05444920_104547</name>
</gene>
<name>A0A1H6CXS1_9ACTN</name>
<sequence>MKEMRLELTRSKARRAAGSVAIVIATLAAILMPVTPAHATYGPDLPVSLTVNSNAGPSIMLAQLTGTLAFDDGNTKFRYALRLCWGSGSYPMPNFYVSVNGSTVFYPGQTGTAPAPSGCQLHLFLYNGEYTHSTTITNITLYVTGGWFYPGNTYNSRTRSVTYDNPYN</sequence>